<sequence>MSKRRTAWHFLFGIHLRRHGSPDFEIHDEVSLSDEPLRMDFMVLRRTRAKEPSVSPRTTLRRLWQRLSLVTVVELKSIGRPYRTDDLDRLWSYVHLCRIDEKNRPPRRSDLRAVLIVPARTPALLADVDEMGLRWKNLGGGYWRLRGGLFSLYVVEIDVVCEQEDDDHLRAFAHQPQRTSEGRQFWARLVGSQEVGMELQEMEDYDEVIQKLLNSLTPEQRLAGLAPEQRLAGLAPEQRLAGLAPEQIVAALPDAVLQALPDDYLATLPEPVRSAVRKRLGR</sequence>
<reference evidence="1 2" key="1">
    <citation type="submission" date="2015-09" db="EMBL/GenBank/DDBJ databases">
        <title>Sorangium comparison.</title>
        <authorList>
            <person name="Zaburannyi N."/>
            <person name="Bunk B."/>
            <person name="Overmann J."/>
            <person name="Mueller R."/>
        </authorList>
    </citation>
    <scope>NUCLEOTIDE SEQUENCE [LARGE SCALE GENOMIC DNA]</scope>
    <source>
        <strain evidence="1 2">So ceGT47</strain>
    </source>
</reference>
<dbReference type="OrthoDB" id="5493639at2"/>
<dbReference type="AlphaFoldDB" id="A0A4P2PT53"/>
<organism evidence="1 2">
    <name type="scientific">Sorangium cellulosum</name>
    <name type="common">Polyangium cellulosum</name>
    <dbReference type="NCBI Taxonomy" id="56"/>
    <lineage>
        <taxon>Bacteria</taxon>
        <taxon>Pseudomonadati</taxon>
        <taxon>Myxococcota</taxon>
        <taxon>Polyangia</taxon>
        <taxon>Polyangiales</taxon>
        <taxon>Polyangiaceae</taxon>
        <taxon>Sorangium</taxon>
    </lineage>
</organism>
<accession>A0A4P2PT53</accession>
<evidence type="ECO:0000313" key="2">
    <source>
        <dbReference type="Proteomes" id="UP000295781"/>
    </source>
</evidence>
<evidence type="ECO:0000313" key="1">
    <source>
        <dbReference type="EMBL" id="AUX19815.1"/>
    </source>
</evidence>
<proteinExistence type="predicted"/>
<gene>
    <name evidence="1" type="ORF">SOCEGT47_002680</name>
</gene>
<protein>
    <submittedName>
        <fullName evidence="1">Uncharacterized protein</fullName>
    </submittedName>
</protein>
<dbReference type="Proteomes" id="UP000295781">
    <property type="component" value="Chromosome"/>
</dbReference>
<dbReference type="EMBL" id="CP012670">
    <property type="protein sequence ID" value="AUX19815.1"/>
    <property type="molecule type" value="Genomic_DNA"/>
</dbReference>
<name>A0A4P2PT53_SORCE</name>
<dbReference type="RefSeq" id="WP_129344553.1">
    <property type="nucleotide sequence ID" value="NZ_CP012670.1"/>
</dbReference>